<comment type="catalytic activity">
    <reaction evidence="30">
        <text>dTDP + GTP = dTTP + GDP</text>
        <dbReference type="Rhea" id="RHEA:79867"/>
        <dbReference type="ChEBI" id="CHEBI:37565"/>
        <dbReference type="ChEBI" id="CHEBI:37568"/>
        <dbReference type="ChEBI" id="CHEBI:58189"/>
        <dbReference type="ChEBI" id="CHEBI:58369"/>
    </reaction>
</comment>
<keyword evidence="8 37" id="KW-0963">Cytoplasm</keyword>
<dbReference type="EC" id="2.7.4.3" evidence="37"/>
<comment type="function">
    <text evidence="25">Catalyzes the reversible transfer of the terminal phosphate group between ATP and AMP. Also displays broad nucleoside diphosphate kinase activity. Plays an important role in cellular energy homeostasis and in adenine nucleotide metabolism. Also catalyzes at a very low rate the synthesis of thiamine triphosphate (ThTP) from thiamine diphosphate (ThDP) and ADP.</text>
</comment>
<dbReference type="EMBL" id="CADEPM010000002">
    <property type="protein sequence ID" value="CAB3401078.1"/>
    <property type="molecule type" value="Genomic_DNA"/>
</dbReference>
<evidence type="ECO:0000256" key="28">
    <source>
        <dbReference type="ARBA" id="ARBA00047801"/>
    </source>
</evidence>
<comment type="similarity">
    <text evidence="37">Belongs to the adenylate kinase family. AK1 subfamily.</text>
</comment>
<keyword evidence="18 38" id="KW-0472">Membrane</keyword>
<feature type="binding site" evidence="37">
    <location>
        <position position="468"/>
    </location>
    <ligand>
        <name>AMP</name>
        <dbReference type="ChEBI" id="CHEBI:456215"/>
    </ligand>
</feature>
<evidence type="ECO:0000256" key="3">
    <source>
        <dbReference type="ARBA" id="ARBA00004610"/>
    </source>
</evidence>
<keyword evidence="9 37" id="KW-0808">Transferase</keyword>
<dbReference type="OrthoDB" id="5867527at2759"/>
<keyword evidence="7" id="KW-1003">Cell membrane</keyword>
<feature type="binding site" evidence="37">
    <location>
        <position position="463"/>
    </location>
    <ligand>
        <name>AMP</name>
        <dbReference type="ChEBI" id="CHEBI:456215"/>
    </ligand>
</feature>
<comment type="catalytic activity">
    <reaction evidence="24">
        <text>CDP + GTP = CTP + GDP</text>
        <dbReference type="Rhea" id="RHEA:79859"/>
        <dbReference type="ChEBI" id="CHEBI:37563"/>
        <dbReference type="ChEBI" id="CHEBI:37565"/>
        <dbReference type="ChEBI" id="CHEBI:58069"/>
        <dbReference type="ChEBI" id="CHEBI:58189"/>
    </reaction>
</comment>
<comment type="catalytic activity">
    <reaction evidence="33">
        <text>thiamine diphosphate + ADP = thiamine triphosphate + AMP</text>
        <dbReference type="Rhea" id="RHEA:69180"/>
        <dbReference type="ChEBI" id="CHEBI:58937"/>
        <dbReference type="ChEBI" id="CHEBI:58938"/>
        <dbReference type="ChEBI" id="CHEBI:456215"/>
        <dbReference type="ChEBI" id="CHEBI:456216"/>
    </reaction>
</comment>
<feature type="binding site" evidence="37">
    <location>
        <begin position="519"/>
        <end position="522"/>
    </location>
    <ligand>
        <name>AMP</name>
        <dbReference type="ChEBI" id="CHEBI:456215"/>
    </ligand>
</feature>
<evidence type="ECO:0000256" key="5">
    <source>
        <dbReference type="ARBA" id="ARBA00011245"/>
    </source>
</evidence>
<evidence type="ECO:0000256" key="31">
    <source>
        <dbReference type="ARBA" id="ARBA00048759"/>
    </source>
</evidence>
<dbReference type="GO" id="GO:0034220">
    <property type="term" value="P:monoatomic ion transmembrane transport"/>
    <property type="evidence" value="ECO:0007669"/>
    <property type="project" value="UniProtKB-KW"/>
</dbReference>
<evidence type="ECO:0000313" key="40">
    <source>
        <dbReference type="Proteomes" id="UP000494206"/>
    </source>
</evidence>
<dbReference type="PROSITE" id="PS51013">
    <property type="entry name" value="PANNEXIN"/>
    <property type="match status" value="1"/>
</dbReference>
<evidence type="ECO:0000256" key="7">
    <source>
        <dbReference type="ARBA" id="ARBA00022475"/>
    </source>
</evidence>
<evidence type="ECO:0000256" key="19">
    <source>
        <dbReference type="ARBA" id="ARBA00023303"/>
    </source>
</evidence>
<dbReference type="GO" id="GO:0009142">
    <property type="term" value="P:nucleoside triphosphate biosynthetic process"/>
    <property type="evidence" value="ECO:0007669"/>
    <property type="project" value="InterPro"/>
</dbReference>
<comment type="caution">
    <text evidence="39">The sequence shown here is derived from an EMBL/GenBank/DDBJ whole genome shotgun (WGS) entry which is preliminary data.</text>
</comment>
<evidence type="ECO:0000256" key="33">
    <source>
        <dbReference type="ARBA" id="ARBA00048851"/>
    </source>
</evidence>
<comment type="function">
    <text evidence="37">Catalyzes the reversible transfer of the terminal phosphate group between ATP and AMP. Plays an important role in cellular energy homeostasis and in adenine nucleotide metabolism.</text>
</comment>
<feature type="region of interest" description="LID" evidence="37">
    <location>
        <begin position="556"/>
        <end position="566"/>
    </location>
</feature>
<comment type="function">
    <text evidence="38">Structural component of the gap junctions.</text>
</comment>
<reference evidence="39 40" key="1">
    <citation type="submission" date="2020-04" db="EMBL/GenBank/DDBJ databases">
        <authorList>
            <person name="Laetsch R D."/>
            <person name="Stevens L."/>
            <person name="Kumar S."/>
            <person name="Blaxter L. M."/>
        </authorList>
    </citation>
    <scope>NUCLEOTIDE SEQUENCE [LARGE SCALE GENOMIC DNA]</scope>
</reference>
<dbReference type="GO" id="GO:0004550">
    <property type="term" value="F:nucleoside diphosphate kinase activity"/>
    <property type="evidence" value="ECO:0007669"/>
    <property type="project" value="UniProtKB-EC"/>
</dbReference>
<evidence type="ECO:0000256" key="21">
    <source>
        <dbReference type="ARBA" id="ARBA00045094"/>
    </source>
</evidence>
<dbReference type="InterPro" id="IPR006267">
    <property type="entry name" value="AK1/5"/>
</dbReference>
<keyword evidence="15" id="KW-0965">Cell junction</keyword>
<dbReference type="Pfam" id="PF00406">
    <property type="entry name" value="ADK"/>
    <property type="match status" value="1"/>
</dbReference>
<dbReference type="Gene3D" id="3.40.50.300">
    <property type="entry name" value="P-loop containing nucleotide triphosphate hydrolases"/>
    <property type="match status" value="1"/>
</dbReference>
<evidence type="ECO:0000256" key="8">
    <source>
        <dbReference type="ARBA" id="ARBA00022490"/>
    </source>
</evidence>
<evidence type="ECO:0000256" key="23">
    <source>
        <dbReference type="ARBA" id="ARBA00045110"/>
    </source>
</evidence>
<dbReference type="GO" id="GO:0005921">
    <property type="term" value="C:gap junction"/>
    <property type="evidence" value="ECO:0007669"/>
    <property type="project" value="UniProtKB-SubCell"/>
</dbReference>
<dbReference type="GO" id="GO:0004017">
    <property type="term" value="F:AMP kinase activity"/>
    <property type="evidence" value="ECO:0007669"/>
    <property type="project" value="UniProtKB-UniRule"/>
</dbReference>
<feature type="transmembrane region" description="Helical" evidence="38">
    <location>
        <begin position="181"/>
        <end position="203"/>
    </location>
</feature>
<feature type="binding site" evidence="37">
    <location>
        <position position="602"/>
    </location>
    <ligand>
        <name>ATP</name>
        <dbReference type="ChEBI" id="CHEBI:30616"/>
    </ligand>
</feature>
<evidence type="ECO:0000313" key="39">
    <source>
        <dbReference type="EMBL" id="CAB3401078.1"/>
    </source>
</evidence>
<dbReference type="GO" id="GO:0005886">
    <property type="term" value="C:plasma membrane"/>
    <property type="evidence" value="ECO:0007669"/>
    <property type="project" value="UniProtKB-SubCell"/>
</dbReference>
<dbReference type="HAMAP" id="MF_03171">
    <property type="entry name" value="Adenylate_kinase_AK1"/>
    <property type="match status" value="1"/>
</dbReference>
<gene>
    <name evidence="38" type="primary">inx</name>
    <name evidence="39" type="ORF">CBOVIS_LOCUS3879</name>
</gene>
<dbReference type="GO" id="GO:0006225">
    <property type="term" value="P:UDP biosynthetic process"/>
    <property type="evidence" value="ECO:0007669"/>
    <property type="project" value="UniProtKB-ARBA"/>
</dbReference>
<comment type="catalytic activity">
    <reaction evidence="34">
        <text>CMP + ATP = CDP + ADP</text>
        <dbReference type="Rhea" id="RHEA:11600"/>
        <dbReference type="ChEBI" id="CHEBI:30616"/>
        <dbReference type="ChEBI" id="CHEBI:58069"/>
        <dbReference type="ChEBI" id="CHEBI:60377"/>
        <dbReference type="ChEBI" id="CHEBI:456216"/>
        <dbReference type="EC" id="2.7.4.14"/>
    </reaction>
</comment>
<dbReference type="SUPFAM" id="SSF52540">
    <property type="entry name" value="P-loop containing nucleoside triphosphate hydrolases"/>
    <property type="match status" value="1"/>
</dbReference>
<dbReference type="PROSITE" id="PS00113">
    <property type="entry name" value="ADENYLATE_KINASE"/>
    <property type="match status" value="1"/>
</dbReference>
<keyword evidence="12 37" id="KW-0418">Kinase</keyword>
<feature type="binding site" evidence="37">
    <location>
        <position position="557"/>
    </location>
    <ligand>
        <name>ATP</name>
        <dbReference type="ChEBI" id="CHEBI:30616"/>
    </ligand>
</feature>
<evidence type="ECO:0000256" key="35">
    <source>
        <dbReference type="ARBA" id="ARBA00051598"/>
    </source>
</evidence>
<feature type="binding site" evidence="37">
    <location>
        <begin position="489"/>
        <end position="491"/>
    </location>
    <ligand>
        <name>AMP</name>
        <dbReference type="ChEBI" id="CHEBI:456215"/>
    </ligand>
</feature>
<comment type="catalytic activity">
    <reaction evidence="1 37">
        <text>AMP + ATP = 2 ADP</text>
        <dbReference type="Rhea" id="RHEA:12973"/>
        <dbReference type="ChEBI" id="CHEBI:30616"/>
        <dbReference type="ChEBI" id="CHEBI:456215"/>
        <dbReference type="ChEBI" id="CHEBI:456216"/>
        <dbReference type="EC" id="2.7.4.3"/>
    </reaction>
</comment>
<evidence type="ECO:0000256" key="25">
    <source>
        <dbReference type="ARBA" id="ARBA00045177"/>
    </source>
</evidence>
<dbReference type="GO" id="GO:0005737">
    <property type="term" value="C:cytoplasm"/>
    <property type="evidence" value="ECO:0007669"/>
    <property type="project" value="UniProtKB-SubCell"/>
</dbReference>
<dbReference type="PRINTS" id="PR00094">
    <property type="entry name" value="ADENYLTKNASE"/>
</dbReference>
<feature type="binding site" evidence="37">
    <location>
        <begin position="442"/>
        <end position="447"/>
    </location>
    <ligand>
        <name>ATP</name>
        <dbReference type="ChEBI" id="CHEBI:30616"/>
    </ligand>
</feature>
<comment type="catalytic activity">
    <reaction evidence="27">
        <text>GTP + UDP = UTP + GDP</text>
        <dbReference type="Rhea" id="RHEA:79863"/>
        <dbReference type="ChEBI" id="CHEBI:37565"/>
        <dbReference type="ChEBI" id="CHEBI:46398"/>
        <dbReference type="ChEBI" id="CHEBI:58189"/>
        <dbReference type="ChEBI" id="CHEBI:58223"/>
    </reaction>
</comment>
<evidence type="ECO:0000256" key="12">
    <source>
        <dbReference type="ARBA" id="ARBA00022777"/>
    </source>
</evidence>
<evidence type="ECO:0000256" key="10">
    <source>
        <dbReference type="ARBA" id="ARBA00022692"/>
    </source>
</evidence>
<evidence type="ECO:0000256" key="34">
    <source>
        <dbReference type="ARBA" id="ARBA00051396"/>
    </source>
</evidence>
<keyword evidence="19 38" id="KW-0407">Ion channel</keyword>
<evidence type="ECO:0000256" key="9">
    <source>
        <dbReference type="ARBA" id="ARBA00022679"/>
    </source>
</evidence>
<organism evidence="39 40">
    <name type="scientific">Caenorhabditis bovis</name>
    <dbReference type="NCBI Taxonomy" id="2654633"/>
    <lineage>
        <taxon>Eukaryota</taxon>
        <taxon>Metazoa</taxon>
        <taxon>Ecdysozoa</taxon>
        <taxon>Nematoda</taxon>
        <taxon>Chromadorea</taxon>
        <taxon>Rhabditida</taxon>
        <taxon>Rhabditina</taxon>
        <taxon>Rhabditomorpha</taxon>
        <taxon>Rhabditoidea</taxon>
        <taxon>Rhabditidae</taxon>
        <taxon>Peloderinae</taxon>
        <taxon>Caenorhabditis</taxon>
    </lineage>
</organism>
<evidence type="ECO:0000256" key="29">
    <source>
        <dbReference type="ARBA" id="ARBA00048564"/>
    </source>
</evidence>
<evidence type="ECO:0000256" key="37">
    <source>
        <dbReference type="HAMAP-Rule" id="MF_03171"/>
    </source>
</evidence>
<evidence type="ECO:0000256" key="4">
    <source>
        <dbReference type="ARBA" id="ARBA00004651"/>
    </source>
</evidence>
<comment type="catalytic activity">
    <reaction evidence="29">
        <text>GDP + ATP = GTP + ADP</text>
        <dbReference type="Rhea" id="RHEA:27686"/>
        <dbReference type="ChEBI" id="CHEBI:30616"/>
        <dbReference type="ChEBI" id="CHEBI:37565"/>
        <dbReference type="ChEBI" id="CHEBI:58189"/>
        <dbReference type="ChEBI" id="CHEBI:456216"/>
        <dbReference type="EC" id="2.7.4.6"/>
    </reaction>
</comment>
<comment type="catalytic activity">
    <reaction evidence="31">
        <text>dGDP + ATP = dGTP + ADP</text>
        <dbReference type="Rhea" id="RHEA:27690"/>
        <dbReference type="ChEBI" id="CHEBI:30616"/>
        <dbReference type="ChEBI" id="CHEBI:58595"/>
        <dbReference type="ChEBI" id="CHEBI:61429"/>
        <dbReference type="ChEBI" id="CHEBI:456216"/>
        <dbReference type="EC" id="2.7.4.6"/>
    </reaction>
</comment>
<comment type="function">
    <text evidence="36">Catalyzes the phosphorylation of pyrimidine nucleoside monophosphates at the expense of ATP. Plays an important role in de novo pyrimidine nucleotide biosynthesis. Has preference for UMP and CMP as phosphate acceptors.</text>
</comment>
<evidence type="ECO:0000256" key="1">
    <source>
        <dbReference type="ARBA" id="ARBA00000582"/>
    </source>
</evidence>
<comment type="caution">
    <text evidence="38">Lacks conserved residue(s) required for the propagation of feature annotation.</text>
</comment>
<evidence type="ECO:0000256" key="32">
    <source>
        <dbReference type="ARBA" id="ARBA00048824"/>
    </source>
</evidence>
<dbReference type="InterPro" id="IPR033690">
    <property type="entry name" value="Adenylat_kinase_CS"/>
</dbReference>
<evidence type="ECO:0000256" key="11">
    <source>
        <dbReference type="ARBA" id="ARBA00022741"/>
    </source>
</evidence>
<comment type="catalytic activity">
    <reaction evidence="21">
        <text>dCDP + GTP = dCTP + GDP</text>
        <dbReference type="Rhea" id="RHEA:79875"/>
        <dbReference type="ChEBI" id="CHEBI:37565"/>
        <dbReference type="ChEBI" id="CHEBI:58189"/>
        <dbReference type="ChEBI" id="CHEBI:58593"/>
        <dbReference type="ChEBI" id="CHEBI:61481"/>
    </reaction>
</comment>
<evidence type="ECO:0000256" key="16">
    <source>
        <dbReference type="ARBA" id="ARBA00022989"/>
    </source>
</evidence>
<comment type="catalytic activity">
    <reaction evidence="35">
        <text>dCMP + ATP = dCDP + ADP</text>
        <dbReference type="Rhea" id="RHEA:25094"/>
        <dbReference type="ChEBI" id="CHEBI:30616"/>
        <dbReference type="ChEBI" id="CHEBI:57566"/>
        <dbReference type="ChEBI" id="CHEBI:58593"/>
        <dbReference type="ChEBI" id="CHEBI:456216"/>
        <dbReference type="EC" id="2.7.4.14"/>
    </reaction>
</comment>
<evidence type="ECO:0000256" key="6">
    <source>
        <dbReference type="ARBA" id="ARBA00022448"/>
    </source>
</evidence>
<comment type="domain">
    <text evidence="37">Consists of three domains, a large central CORE domain and two small peripheral domains, NMPbind and LID, which undergo movements during catalysis. The LID domain closes over the site of phosphoryl transfer upon ATP binding. Assembling and dissambling the active center during each catalytic cycle provides an effective means to prevent ATP hydrolysis.</text>
</comment>
<comment type="catalytic activity">
    <reaction evidence="26">
        <text>UDP + ATP = UTP + ADP</text>
        <dbReference type="Rhea" id="RHEA:25098"/>
        <dbReference type="ChEBI" id="CHEBI:30616"/>
        <dbReference type="ChEBI" id="CHEBI:46398"/>
        <dbReference type="ChEBI" id="CHEBI:58223"/>
        <dbReference type="ChEBI" id="CHEBI:456216"/>
        <dbReference type="EC" id="2.7.4.6"/>
    </reaction>
</comment>
<comment type="catalytic activity">
    <reaction evidence="20">
        <text>dADP + GTP = dATP + GDP</text>
        <dbReference type="Rhea" id="RHEA:79871"/>
        <dbReference type="ChEBI" id="CHEBI:37565"/>
        <dbReference type="ChEBI" id="CHEBI:57667"/>
        <dbReference type="ChEBI" id="CHEBI:58189"/>
        <dbReference type="ChEBI" id="CHEBI:61404"/>
    </reaction>
</comment>
<comment type="catalytic activity">
    <reaction evidence="28">
        <text>dATP + AMP = dADP + ADP</text>
        <dbReference type="Rhea" id="RHEA:79899"/>
        <dbReference type="ChEBI" id="CHEBI:57667"/>
        <dbReference type="ChEBI" id="CHEBI:61404"/>
        <dbReference type="ChEBI" id="CHEBI:456215"/>
        <dbReference type="ChEBI" id="CHEBI:456216"/>
    </reaction>
</comment>
<dbReference type="CDD" id="cd01428">
    <property type="entry name" value="ADK"/>
    <property type="match status" value="1"/>
</dbReference>
<dbReference type="PANTHER" id="PTHR11893">
    <property type="entry name" value="INNEXIN"/>
    <property type="match status" value="1"/>
</dbReference>
<keyword evidence="16 38" id="KW-1133">Transmembrane helix</keyword>
<dbReference type="GO" id="GO:0033862">
    <property type="term" value="F:UMP kinase activity"/>
    <property type="evidence" value="ECO:0007669"/>
    <property type="project" value="UniProtKB-ARBA"/>
</dbReference>
<proteinExistence type="inferred from homology"/>
<keyword evidence="11 37" id="KW-0547">Nucleotide-binding</keyword>
<comment type="subunit">
    <text evidence="5 37">Monomer.</text>
</comment>
<evidence type="ECO:0000256" key="20">
    <source>
        <dbReference type="ARBA" id="ARBA00045073"/>
    </source>
</evidence>
<comment type="catalytic activity">
    <reaction evidence="22">
        <text>a ribonucleoside 5'-phosphate + ATP = a ribonucleoside 5'-diphosphate + ADP</text>
        <dbReference type="Rhea" id="RHEA:24036"/>
        <dbReference type="ChEBI" id="CHEBI:30616"/>
        <dbReference type="ChEBI" id="CHEBI:57930"/>
        <dbReference type="ChEBI" id="CHEBI:58043"/>
        <dbReference type="ChEBI" id="CHEBI:456216"/>
        <dbReference type="EC" id="2.7.4.4"/>
    </reaction>
</comment>
<evidence type="ECO:0000256" key="14">
    <source>
        <dbReference type="ARBA" id="ARBA00022868"/>
    </source>
</evidence>
<keyword evidence="6 38" id="KW-0813">Transport</keyword>
<dbReference type="GO" id="GO:0006172">
    <property type="term" value="P:ADP biosynthetic process"/>
    <property type="evidence" value="ECO:0007669"/>
    <property type="project" value="UniProtKB-UniRule"/>
</dbReference>
<comment type="subcellular location">
    <subcellularLocation>
        <location evidence="3">Cell junction</location>
        <location evidence="3">Gap junction</location>
    </subcellularLocation>
    <subcellularLocation>
        <location evidence="4 38">Cell membrane</location>
        <topology evidence="4 38">Multi-pass membrane protein</topology>
    </subcellularLocation>
    <subcellularLocation>
        <location evidence="2 37">Cytoplasm</location>
    </subcellularLocation>
</comment>
<feature type="transmembrane region" description="Helical" evidence="38">
    <location>
        <begin position="274"/>
        <end position="298"/>
    </location>
</feature>
<dbReference type="FunFam" id="3.40.50.300:FF:000315">
    <property type="entry name" value="Adenylate kinase 1"/>
    <property type="match status" value="1"/>
</dbReference>
<name>A0A8S1EBL0_9PELO</name>
<evidence type="ECO:0000256" key="38">
    <source>
        <dbReference type="RuleBase" id="RU010713"/>
    </source>
</evidence>
<dbReference type="PANTHER" id="PTHR11893:SF28">
    <property type="entry name" value="INNEXIN-2"/>
    <property type="match status" value="1"/>
</dbReference>
<dbReference type="HAMAP" id="MF_00235">
    <property type="entry name" value="Adenylate_kinase_Adk"/>
    <property type="match status" value="1"/>
</dbReference>
<evidence type="ECO:0000256" key="13">
    <source>
        <dbReference type="ARBA" id="ARBA00022840"/>
    </source>
</evidence>
<dbReference type="GO" id="GO:0046033">
    <property type="term" value="P:AMP metabolic process"/>
    <property type="evidence" value="ECO:0007669"/>
    <property type="project" value="UniProtKB-UniRule"/>
</dbReference>
<feature type="binding site" evidence="37">
    <location>
        <position position="526"/>
    </location>
    <ligand>
        <name>AMP</name>
        <dbReference type="ChEBI" id="CHEBI:456215"/>
    </ligand>
</feature>
<keyword evidence="10 38" id="KW-0812">Transmembrane</keyword>
<dbReference type="GO" id="GO:0046034">
    <property type="term" value="P:ATP metabolic process"/>
    <property type="evidence" value="ECO:0007669"/>
    <property type="project" value="UniProtKB-UniRule"/>
</dbReference>
<keyword evidence="40" id="KW-1185">Reference proteome</keyword>
<protein>
    <recommendedName>
        <fullName evidence="37">Adenylate kinase isoenzyme 1</fullName>
        <shortName evidence="37">AK 1</shortName>
        <ecNumber evidence="37">2.7.4.3</ecNumber>
    </recommendedName>
    <alternativeName>
        <fullName evidence="37">ATP-AMP transphosphorylase 1</fullName>
    </alternativeName>
    <alternativeName>
        <fullName evidence="37">ATP:AMP phosphotransferase</fullName>
    </alternativeName>
    <alternativeName>
        <fullName evidence="37">Adenylate monophosphate kinase</fullName>
    </alternativeName>
</protein>
<comment type="catalytic activity">
    <reaction evidence="32">
        <text>dAMP + ATP = dADP + ADP</text>
        <dbReference type="Rhea" id="RHEA:23100"/>
        <dbReference type="ChEBI" id="CHEBI:30616"/>
        <dbReference type="ChEBI" id="CHEBI:57667"/>
        <dbReference type="ChEBI" id="CHEBI:58245"/>
        <dbReference type="ChEBI" id="CHEBI:456216"/>
    </reaction>
</comment>
<feature type="region of interest" description="NMPbind" evidence="37">
    <location>
        <begin position="462"/>
        <end position="491"/>
    </location>
</feature>
<dbReference type="InterPro" id="IPR027417">
    <property type="entry name" value="P-loop_NTPase"/>
</dbReference>
<dbReference type="InterPro" id="IPR000850">
    <property type="entry name" value="Adenylat/UMP-CMP_kin"/>
</dbReference>
<dbReference type="Proteomes" id="UP000494206">
    <property type="component" value="Unassembled WGS sequence"/>
</dbReference>
<comment type="catalytic activity">
    <reaction evidence="23">
        <text>dAMP + dATP = 2 dADP</text>
        <dbReference type="Rhea" id="RHEA:78311"/>
        <dbReference type="ChEBI" id="CHEBI:57667"/>
        <dbReference type="ChEBI" id="CHEBI:58245"/>
        <dbReference type="ChEBI" id="CHEBI:61404"/>
    </reaction>
</comment>
<comment type="similarity">
    <text evidence="38">Belongs to the pannexin family.</text>
</comment>
<accession>A0A8S1EBL0</accession>
<evidence type="ECO:0000256" key="36">
    <source>
        <dbReference type="ARBA" id="ARBA00059689"/>
    </source>
</evidence>
<feature type="binding site" evidence="37">
    <location>
        <position position="574"/>
    </location>
    <ligand>
        <name>AMP</name>
        <dbReference type="ChEBI" id="CHEBI:456215"/>
    </ligand>
</feature>
<evidence type="ECO:0000256" key="24">
    <source>
        <dbReference type="ARBA" id="ARBA00045111"/>
    </source>
</evidence>
<dbReference type="GO" id="GO:0005524">
    <property type="term" value="F:ATP binding"/>
    <property type="evidence" value="ECO:0007669"/>
    <property type="project" value="UniProtKB-KW"/>
</dbReference>
<dbReference type="NCBIfam" id="TIGR01360">
    <property type="entry name" value="aden_kin_iso1"/>
    <property type="match status" value="1"/>
</dbReference>
<evidence type="ECO:0000256" key="22">
    <source>
        <dbReference type="ARBA" id="ARBA00045096"/>
    </source>
</evidence>
<keyword evidence="13 37" id="KW-0067">ATP-binding</keyword>
<dbReference type="InterPro" id="IPR028582">
    <property type="entry name" value="AK1"/>
</dbReference>
<evidence type="ECO:0000256" key="18">
    <source>
        <dbReference type="ARBA" id="ARBA00023136"/>
    </source>
</evidence>
<evidence type="ECO:0000256" key="15">
    <source>
        <dbReference type="ARBA" id="ARBA00022949"/>
    </source>
</evidence>
<evidence type="ECO:0000256" key="30">
    <source>
        <dbReference type="ARBA" id="ARBA00048620"/>
    </source>
</evidence>
<evidence type="ECO:0000256" key="27">
    <source>
        <dbReference type="ARBA" id="ARBA00047439"/>
    </source>
</evidence>
<feature type="transmembrane region" description="Helical" evidence="38">
    <location>
        <begin position="106"/>
        <end position="128"/>
    </location>
</feature>
<sequence>MLGFFGPFYERLVGTLRKQQNQLAYDRIDQINAWFTPIVLAGLTFAISCKQYFGQPLKCWTPREFSGSWDNYVHDFCFIENTYFVPNGTEITDQVRGDRQINYYRWVPLVLLIQAAMFVLPYNIWNLLHKRTEINLKYSLRYFSDRLKKTEQSKACEAFADELWQKLLNLRRERKNFASSAATTMYVLLKLSYIVIAFVQLYLLRVFLDVQDYFWGFVHLLKVDFKGTAEHEDSIFPRVVLCDFTVRNLGQAQRHTVSCVMILNMINEKLYICLYFWLLFMIFVTFVSLMYFCINLFFRRNRLVPTNLNNKAGMNPTKSRKFIRDYLRLDGVLLLTFVDGQFGAFRTSQVIDYLLDRFHADQQPDSSAMTSLHDEPMHERYVAFNTETLPADHRRNNASHKLIDEVDGATAPPAPTIERKNIDLTPLKKANVPIIFIVGGPGSGKGTQCDKIVADYGLTHLSSGDLLRAEVKSGSPLGSQLTSIMESGALVPLEVVLDLVKEAMLKALEKGSRGFLIDGYPREVAQGEQFEREIQEAKMVIFFDVAEETLVKRLLHRAQTSGRADDNIDTIRKRLHTFVTATQPVVDYYDKKGKLVKINAEGTVDSIYAIVSENLNKITSKI</sequence>
<keyword evidence="17 38" id="KW-0406">Ion transport</keyword>
<dbReference type="InterPro" id="IPR000990">
    <property type="entry name" value="Innexin"/>
</dbReference>
<evidence type="ECO:0000256" key="17">
    <source>
        <dbReference type="ARBA" id="ARBA00023065"/>
    </source>
</evidence>
<dbReference type="NCBIfam" id="NF011100">
    <property type="entry name" value="PRK14527.1"/>
    <property type="match status" value="1"/>
</dbReference>
<evidence type="ECO:0000256" key="26">
    <source>
        <dbReference type="ARBA" id="ARBA00047390"/>
    </source>
</evidence>
<evidence type="ECO:0000256" key="2">
    <source>
        <dbReference type="ARBA" id="ARBA00004496"/>
    </source>
</evidence>
<keyword evidence="14" id="KW-0303">Gap junction</keyword>
<dbReference type="AlphaFoldDB" id="A0A8S1EBL0"/>
<dbReference type="GO" id="GO:0005243">
    <property type="term" value="F:gap junction channel activity"/>
    <property type="evidence" value="ECO:0007669"/>
    <property type="project" value="TreeGrafter"/>
</dbReference>
<dbReference type="Pfam" id="PF00876">
    <property type="entry name" value="Innexin"/>
    <property type="match status" value="1"/>
</dbReference>
<feature type="binding site" evidence="37">
    <location>
        <position position="563"/>
    </location>
    <ligand>
        <name>AMP</name>
        <dbReference type="ChEBI" id="CHEBI:456215"/>
    </ligand>
</feature>